<keyword evidence="2" id="KW-1003">Cell membrane</keyword>
<dbReference type="Pfam" id="PF06808">
    <property type="entry name" value="DctM"/>
    <property type="match status" value="1"/>
</dbReference>
<evidence type="ECO:0000259" key="8">
    <source>
        <dbReference type="Pfam" id="PF06808"/>
    </source>
</evidence>
<evidence type="ECO:0000256" key="1">
    <source>
        <dbReference type="ARBA" id="ARBA00004429"/>
    </source>
</evidence>
<comment type="subunit">
    <text evidence="7">The complex comprises the extracytoplasmic solute receptor protein and the two transmembrane proteins.</text>
</comment>
<dbReference type="OrthoDB" id="9796052at2"/>
<reference evidence="9 10" key="1">
    <citation type="submission" date="2018-03" db="EMBL/GenBank/DDBJ databases">
        <title>Genome sequencing of Simplicispira sp.</title>
        <authorList>
            <person name="Kim S.-J."/>
            <person name="Heo J."/>
            <person name="Kwon S.-W."/>
        </authorList>
    </citation>
    <scope>NUCLEOTIDE SEQUENCE [LARGE SCALE GENOMIC DNA]</scope>
    <source>
        <strain evidence="9 10">SC1-8</strain>
    </source>
</reference>
<dbReference type="RefSeq" id="WP_106446604.1">
    <property type="nucleotide sequence ID" value="NZ_CP027669.1"/>
</dbReference>
<feature type="transmembrane region" description="Helical" evidence="7">
    <location>
        <begin position="35"/>
        <end position="58"/>
    </location>
</feature>
<feature type="transmembrane region" description="Helical" evidence="7">
    <location>
        <begin position="235"/>
        <end position="260"/>
    </location>
</feature>
<sequence length="455" mass="48838">MPFYEILFLALMVTFITSLFLGYPVAWLLAGVSLVFTAIAITLTTQFGVDTFLLTSWVKFSGIIDRFDAIMSNWVLVSLPMFVYMGLMLDRSGVADTMMRNFVKVFGGLRGGLGLTVIVIGILLAASTGIVGASVVLLAMLSMPIMLQHHYSKALASGIVAASGTLGILIPPSIMLVLMADQVSVSVGDLFMGALVPGLLLGVLYMAFVVIVGFVRPDILPPRPAGDEKLTARQIGIAFLSTLPTFGLILVVLGSIFFGIATPTEASGLGAFGAMLLAAANRKLNWQVIREVGIATTTTTCFIFAIFIGATVFAYVLRMIGGDELITEFFKGTGLGPTGMVMLVLAVVFVAGFFLDWFEIVLIVLPLLAPVIKHSGIEMTWFLILVALMLQTSFLTPPVGFSLFYLKGVVPKGVTIRDIYLGVIPFVLMQMAMVGLCLLFPQIILWLPGRMYGAG</sequence>
<feature type="transmembrane region" description="Helical" evidence="7">
    <location>
        <begin position="294"/>
        <end position="320"/>
    </location>
</feature>
<feature type="transmembrane region" description="Helical" evidence="7">
    <location>
        <begin position="266"/>
        <end position="282"/>
    </location>
</feature>
<accession>A0A2S0N0Q2</accession>
<evidence type="ECO:0000313" key="10">
    <source>
        <dbReference type="Proteomes" id="UP000239326"/>
    </source>
</evidence>
<evidence type="ECO:0000256" key="3">
    <source>
        <dbReference type="ARBA" id="ARBA00022519"/>
    </source>
</evidence>
<keyword evidence="3 7" id="KW-0997">Cell inner membrane</keyword>
<dbReference type="PANTHER" id="PTHR33362:SF7">
    <property type="entry name" value="SLL1103 PROTEIN"/>
    <property type="match status" value="1"/>
</dbReference>
<dbReference type="GO" id="GO:0022857">
    <property type="term" value="F:transmembrane transporter activity"/>
    <property type="evidence" value="ECO:0007669"/>
    <property type="project" value="UniProtKB-UniRule"/>
</dbReference>
<dbReference type="PANTHER" id="PTHR33362">
    <property type="entry name" value="SIALIC ACID TRAP TRANSPORTER PERMEASE PROTEIN SIAT-RELATED"/>
    <property type="match status" value="1"/>
</dbReference>
<keyword evidence="5 7" id="KW-1133">Transmembrane helix</keyword>
<feature type="transmembrane region" description="Helical" evidence="7">
    <location>
        <begin position="154"/>
        <end position="178"/>
    </location>
</feature>
<evidence type="ECO:0000256" key="7">
    <source>
        <dbReference type="RuleBase" id="RU369079"/>
    </source>
</evidence>
<evidence type="ECO:0000256" key="2">
    <source>
        <dbReference type="ARBA" id="ARBA00022475"/>
    </source>
</evidence>
<organism evidence="9 10">
    <name type="scientific">Simplicispira suum</name>
    <dbReference type="NCBI Taxonomy" id="2109915"/>
    <lineage>
        <taxon>Bacteria</taxon>
        <taxon>Pseudomonadati</taxon>
        <taxon>Pseudomonadota</taxon>
        <taxon>Betaproteobacteria</taxon>
        <taxon>Burkholderiales</taxon>
        <taxon>Comamonadaceae</taxon>
        <taxon>Simplicispira</taxon>
    </lineage>
</organism>
<keyword evidence="6 7" id="KW-0472">Membrane</keyword>
<feature type="transmembrane region" description="Helical" evidence="7">
    <location>
        <begin position="7"/>
        <end position="29"/>
    </location>
</feature>
<dbReference type="EMBL" id="CP027669">
    <property type="protein sequence ID" value="AVO41627.1"/>
    <property type="molecule type" value="Genomic_DNA"/>
</dbReference>
<dbReference type="AlphaFoldDB" id="A0A2S0N0Q2"/>
<dbReference type="KEGG" id="simp:C6571_10335"/>
<feature type="transmembrane region" description="Helical" evidence="7">
    <location>
        <begin position="109"/>
        <end position="142"/>
    </location>
</feature>
<feature type="domain" description="TRAP C4-dicarboxylate transport system permease DctM subunit" evidence="8">
    <location>
        <begin position="13"/>
        <end position="443"/>
    </location>
</feature>
<comment type="subcellular location">
    <subcellularLocation>
        <location evidence="1 7">Cell inner membrane</location>
        <topology evidence="1 7">Multi-pass membrane protein</topology>
    </subcellularLocation>
</comment>
<evidence type="ECO:0000256" key="6">
    <source>
        <dbReference type="ARBA" id="ARBA00023136"/>
    </source>
</evidence>
<proteinExistence type="inferred from homology"/>
<comment type="similarity">
    <text evidence="7">Belongs to the TRAP transporter large permease family.</text>
</comment>
<gene>
    <name evidence="9" type="ORF">C6571_10335</name>
</gene>
<dbReference type="GO" id="GO:0005886">
    <property type="term" value="C:plasma membrane"/>
    <property type="evidence" value="ECO:0007669"/>
    <property type="project" value="UniProtKB-SubCell"/>
</dbReference>
<dbReference type="InterPro" id="IPR004681">
    <property type="entry name" value="TRAP_DctM"/>
</dbReference>
<feature type="transmembrane region" description="Helical" evidence="7">
    <location>
        <begin position="190"/>
        <end position="215"/>
    </location>
</feature>
<feature type="transmembrane region" description="Helical" evidence="7">
    <location>
        <begin position="426"/>
        <end position="447"/>
    </location>
</feature>
<protein>
    <recommendedName>
        <fullName evidence="7">TRAP transporter large permease protein</fullName>
    </recommendedName>
</protein>
<dbReference type="NCBIfam" id="TIGR00786">
    <property type="entry name" value="dctM"/>
    <property type="match status" value="1"/>
</dbReference>
<evidence type="ECO:0000256" key="4">
    <source>
        <dbReference type="ARBA" id="ARBA00022692"/>
    </source>
</evidence>
<dbReference type="InterPro" id="IPR010656">
    <property type="entry name" value="DctM"/>
</dbReference>
<comment type="function">
    <text evidence="7">Part of the tripartite ATP-independent periplasmic (TRAP) transport system.</text>
</comment>
<dbReference type="Proteomes" id="UP000239326">
    <property type="component" value="Chromosome"/>
</dbReference>
<keyword evidence="4 7" id="KW-0812">Transmembrane</keyword>
<feature type="transmembrane region" description="Helical" evidence="7">
    <location>
        <begin position="381"/>
        <end position="406"/>
    </location>
</feature>
<feature type="transmembrane region" description="Helical" evidence="7">
    <location>
        <begin position="340"/>
        <end position="369"/>
    </location>
</feature>
<keyword evidence="7" id="KW-0813">Transport</keyword>
<name>A0A2S0N0Q2_9BURK</name>
<evidence type="ECO:0000313" key="9">
    <source>
        <dbReference type="EMBL" id="AVO41627.1"/>
    </source>
</evidence>
<evidence type="ECO:0000256" key="5">
    <source>
        <dbReference type="ARBA" id="ARBA00022989"/>
    </source>
</evidence>
<feature type="transmembrane region" description="Helical" evidence="7">
    <location>
        <begin position="70"/>
        <end position="89"/>
    </location>
</feature>
<keyword evidence="10" id="KW-1185">Reference proteome</keyword>